<keyword evidence="9" id="KW-1185">Reference proteome</keyword>
<evidence type="ECO:0000313" key="10">
    <source>
        <dbReference type="Proteomes" id="UP000230971"/>
    </source>
</evidence>
<dbReference type="Gene3D" id="3.40.50.150">
    <property type="entry name" value="Vaccinia Virus protein VP39"/>
    <property type="match status" value="1"/>
</dbReference>
<keyword evidence="3 6" id="KW-0489">Methyltransferase</keyword>
<keyword evidence="4 7" id="KW-0808">Transferase</keyword>
<evidence type="ECO:0000256" key="2">
    <source>
        <dbReference type="ARBA" id="ARBA00008138"/>
    </source>
</evidence>
<dbReference type="InterPro" id="IPR011610">
    <property type="entry name" value="SAM_mthyl_Trfase_ML2640-like"/>
</dbReference>
<reference evidence="7 9" key="1">
    <citation type="submission" date="2016-01" db="EMBL/GenBank/DDBJ databases">
        <title>The new phylogeny of the genus Mycobacterium.</title>
        <authorList>
            <person name="Tarcisio F."/>
            <person name="Conor M."/>
            <person name="Antonella G."/>
            <person name="Elisabetta G."/>
            <person name="Giulia F.S."/>
            <person name="Sara T."/>
            <person name="Anna F."/>
            <person name="Clotilde B."/>
            <person name="Roberto B."/>
            <person name="Veronica D.S."/>
            <person name="Fabio R."/>
            <person name="Monica P."/>
            <person name="Olivier J."/>
            <person name="Enrico T."/>
            <person name="Nicola S."/>
        </authorList>
    </citation>
    <scope>NUCLEOTIDE SEQUENCE [LARGE SCALE GENOMIC DNA]</scope>
    <source>
        <strain evidence="7 9">DSM 44243</strain>
    </source>
</reference>
<dbReference type="AlphaFoldDB" id="A0A1X1RSN3"/>
<evidence type="ECO:0000256" key="3">
    <source>
        <dbReference type="ARBA" id="ARBA00022603"/>
    </source>
</evidence>
<dbReference type="PANTHER" id="PTHR43619">
    <property type="entry name" value="S-ADENOSYL-L-METHIONINE-DEPENDENT METHYLTRANSFERASE YKTD-RELATED"/>
    <property type="match status" value="1"/>
</dbReference>
<name>A0A1X1RSN3_MYCCE</name>
<dbReference type="SUPFAM" id="SSF53335">
    <property type="entry name" value="S-adenosyl-L-methionine-dependent methyltransferases"/>
    <property type="match status" value="1"/>
</dbReference>
<comment type="caution">
    <text evidence="7">The sequence shown here is derived from an EMBL/GenBank/DDBJ whole genome shotgun (WGS) entry which is preliminary data.</text>
</comment>
<dbReference type="NCBIfam" id="TIGR00027">
    <property type="entry name" value="mthyl_TIGR00027"/>
    <property type="match status" value="1"/>
</dbReference>
<dbReference type="EMBL" id="PDKV01000004">
    <property type="protein sequence ID" value="PIB80020.1"/>
    <property type="molecule type" value="Genomic_DNA"/>
</dbReference>
<evidence type="ECO:0000256" key="1">
    <source>
        <dbReference type="ARBA" id="ARBA00003907"/>
    </source>
</evidence>
<dbReference type="STRING" id="28045.AWB95_09125"/>
<evidence type="ECO:0000256" key="6">
    <source>
        <dbReference type="RuleBase" id="RU362030"/>
    </source>
</evidence>
<dbReference type="InterPro" id="IPR007213">
    <property type="entry name" value="Ppm1/Ppm2/Tcmp"/>
</dbReference>
<dbReference type="RefSeq" id="WP_085168030.1">
    <property type="nucleotide sequence ID" value="NZ_LQOM01000024.1"/>
</dbReference>
<accession>A0A1X1RSN3</accession>
<dbReference type="InterPro" id="IPR029063">
    <property type="entry name" value="SAM-dependent_MTases_sf"/>
</dbReference>
<evidence type="ECO:0000313" key="8">
    <source>
        <dbReference type="EMBL" id="PIB80020.1"/>
    </source>
</evidence>
<evidence type="ECO:0000256" key="4">
    <source>
        <dbReference type="ARBA" id="ARBA00022679"/>
    </source>
</evidence>
<keyword evidence="5 6" id="KW-0949">S-adenosyl-L-methionine</keyword>
<dbReference type="Proteomes" id="UP000230971">
    <property type="component" value="Unassembled WGS sequence"/>
</dbReference>
<dbReference type="EC" id="2.1.1.-" evidence="6"/>
<dbReference type="PANTHER" id="PTHR43619:SF2">
    <property type="entry name" value="S-ADENOSYL-L-METHIONINE-DEPENDENT METHYLTRANSFERASES SUPERFAMILY PROTEIN"/>
    <property type="match status" value="1"/>
</dbReference>
<dbReference type="Pfam" id="PF04072">
    <property type="entry name" value="LCM"/>
    <property type="match status" value="1"/>
</dbReference>
<sequence>MPRTHDDTWDLASSVGATATMVAAGRALATKDPRKLIDDPFADPLVRAVGVDFFVKMIDGELDLSTIPNASPARVQAMIDGMAVRTKFFDDYFSDAMDAGIRQAVILASGLDARAYRLRWPAGTVVYEIDQPQVIDFKTTTLAGIGAEPAAERRTVRIDLRADWPAALREAGFDAAVPTAWLAEGLLIYLPPEAQDRLFDNITALSVPGSTIATEYVPGIRDFDADLVREMSAPLREQGIDIDMASLVYAGERNHVLKYLSENGWGVSGVSREELFRLNDIEVPLLEDDDPLGEIIFVKGTLAG</sequence>
<proteinExistence type="inferred from homology"/>
<comment type="similarity">
    <text evidence="2 6">Belongs to the UPF0677 family.</text>
</comment>
<dbReference type="GO" id="GO:0032259">
    <property type="term" value="P:methylation"/>
    <property type="evidence" value="ECO:0007669"/>
    <property type="project" value="UniProtKB-KW"/>
</dbReference>
<evidence type="ECO:0000313" key="9">
    <source>
        <dbReference type="Proteomes" id="UP000193907"/>
    </source>
</evidence>
<protein>
    <recommendedName>
        <fullName evidence="6">S-adenosyl-L-methionine-dependent methyltransferase</fullName>
        <ecNumber evidence="6">2.1.1.-</ecNumber>
    </recommendedName>
</protein>
<dbReference type="OrthoDB" id="9806164at2"/>
<comment type="function">
    <text evidence="1 6">Exhibits S-adenosyl-L-methionine-dependent methyltransferase activity.</text>
</comment>
<dbReference type="Proteomes" id="UP000193907">
    <property type="component" value="Unassembled WGS sequence"/>
</dbReference>
<evidence type="ECO:0000313" key="7">
    <source>
        <dbReference type="EMBL" id="ORV14766.1"/>
    </source>
</evidence>
<reference evidence="8 10" key="2">
    <citation type="journal article" date="2017" name="Infect. Genet. Evol.">
        <title>The new phylogeny of the genus Mycobacterium: The old and the news.</title>
        <authorList>
            <person name="Tortoli E."/>
            <person name="Fedrizzi T."/>
            <person name="Meehan C.J."/>
            <person name="Trovato A."/>
            <person name="Grottola A."/>
            <person name="Giacobazzi E."/>
            <person name="Serpini G.F."/>
            <person name="Tagliazucchi S."/>
            <person name="Fabio A."/>
            <person name="Bettua C."/>
            <person name="Bertorelli R."/>
            <person name="Frascaro F."/>
            <person name="De Sanctis V."/>
            <person name="Pecorari M."/>
            <person name="Jousson O."/>
            <person name="Segata N."/>
            <person name="Cirillo D.M."/>
        </authorList>
    </citation>
    <scope>NUCLEOTIDE SEQUENCE [LARGE SCALE GENOMIC DNA]</scope>
    <source>
        <strain evidence="8 10">NCTC 12882</strain>
    </source>
</reference>
<dbReference type="GO" id="GO:0008168">
    <property type="term" value="F:methyltransferase activity"/>
    <property type="evidence" value="ECO:0007669"/>
    <property type="project" value="UniProtKB-UniRule"/>
</dbReference>
<evidence type="ECO:0000256" key="5">
    <source>
        <dbReference type="ARBA" id="ARBA00022691"/>
    </source>
</evidence>
<dbReference type="EMBL" id="LQOM01000024">
    <property type="protein sequence ID" value="ORV14766.1"/>
    <property type="molecule type" value="Genomic_DNA"/>
</dbReference>
<dbReference type="FunFam" id="3.40.50.150:FF:000152">
    <property type="entry name" value="S-adenosyl-L-methionine-dependent methyltransferase"/>
    <property type="match status" value="1"/>
</dbReference>
<organism evidence="7 9">
    <name type="scientific">Mycobacterium celatum</name>
    <dbReference type="NCBI Taxonomy" id="28045"/>
    <lineage>
        <taxon>Bacteria</taxon>
        <taxon>Bacillati</taxon>
        <taxon>Actinomycetota</taxon>
        <taxon>Actinomycetes</taxon>
        <taxon>Mycobacteriales</taxon>
        <taxon>Mycobacteriaceae</taxon>
        <taxon>Mycobacterium</taxon>
    </lineage>
</organism>
<gene>
    <name evidence="7" type="ORF">AWB95_09125</name>
    <name evidence="8" type="ORF">CQY23_05160</name>
</gene>